<feature type="compositionally biased region" description="Low complexity" evidence="11">
    <location>
        <begin position="254"/>
        <end position="263"/>
    </location>
</feature>
<feature type="binding site" evidence="10">
    <location>
        <begin position="241"/>
        <end position="242"/>
    </location>
    <ligand>
        <name>S-adenosyl-L-methionine</name>
        <dbReference type="ChEBI" id="CHEBI:59789"/>
    </ligand>
</feature>
<dbReference type="Proteomes" id="UP000030752">
    <property type="component" value="Unassembled WGS sequence"/>
</dbReference>
<dbReference type="GO" id="GO:0018423">
    <property type="term" value="F:protein C-terminal leucine carboxyl O-methyltransferase activity"/>
    <property type="evidence" value="ECO:0007669"/>
    <property type="project" value="UniProtKB-EC"/>
</dbReference>
<keyword evidence="5" id="KW-0489">Methyltransferase</keyword>
<gene>
    <name evidence="12" type="ORF">HMPREF1541_02969</name>
</gene>
<dbReference type="PANTHER" id="PTHR13600">
    <property type="entry name" value="LEUCINE CARBOXYL METHYLTRANSFERASE"/>
    <property type="match status" value="1"/>
</dbReference>
<dbReference type="GeneID" id="19970308"/>
<evidence type="ECO:0000256" key="4">
    <source>
        <dbReference type="ARBA" id="ARBA00017497"/>
    </source>
</evidence>
<evidence type="ECO:0000256" key="2">
    <source>
        <dbReference type="ARBA" id="ARBA00010703"/>
    </source>
</evidence>
<keyword evidence="13" id="KW-1185">Reference proteome</keyword>
<dbReference type="STRING" id="1220924.W2RXI8"/>
<comment type="catalytic activity">
    <reaction evidence="1">
        <text>[phosphatase 2A protein]-C-terminal L-leucine + S-adenosyl-L-methionine = [phosphatase 2A protein]-C-terminal L-leucine methyl ester + S-adenosyl-L-homocysteine</text>
        <dbReference type="Rhea" id="RHEA:48544"/>
        <dbReference type="Rhea" id="RHEA-COMP:12134"/>
        <dbReference type="Rhea" id="RHEA-COMP:12135"/>
        <dbReference type="ChEBI" id="CHEBI:57856"/>
        <dbReference type="ChEBI" id="CHEBI:59789"/>
        <dbReference type="ChEBI" id="CHEBI:90516"/>
        <dbReference type="ChEBI" id="CHEBI:90517"/>
        <dbReference type="EC" id="2.1.1.233"/>
    </reaction>
</comment>
<evidence type="ECO:0000256" key="9">
    <source>
        <dbReference type="ARBA" id="ARBA00032526"/>
    </source>
</evidence>
<dbReference type="RefSeq" id="XP_008715544.1">
    <property type="nucleotide sequence ID" value="XM_008717322.1"/>
</dbReference>
<dbReference type="PANTHER" id="PTHR13600:SF21">
    <property type="entry name" value="LEUCINE CARBOXYL METHYLTRANSFERASE 1"/>
    <property type="match status" value="1"/>
</dbReference>
<dbReference type="Gene3D" id="3.40.50.150">
    <property type="entry name" value="Vaccinia Virus protein VP39"/>
    <property type="match status" value="1"/>
</dbReference>
<dbReference type="InterPro" id="IPR016651">
    <property type="entry name" value="LCMT1"/>
</dbReference>
<protein>
    <recommendedName>
        <fullName evidence="4">Leucine carboxyl methyltransferase 1</fullName>
        <ecNumber evidence="3">2.1.1.233</ecNumber>
    </recommendedName>
    <alternativeName>
        <fullName evidence="8">Protein phosphatase methyltransferase 1</fullName>
    </alternativeName>
    <alternativeName>
        <fullName evidence="9">[Phosphatase 2A protein]-leucine-carboxy methyltransferase 1</fullName>
    </alternativeName>
</protein>
<dbReference type="eggNOG" id="KOG2918">
    <property type="taxonomic scope" value="Eukaryota"/>
</dbReference>
<dbReference type="InParanoid" id="W2RXI8"/>
<sequence>MSAPSIPNLNSLRRGGPRLRGSRGRGTPGGPTTDTPSSHNTGTRIANPPAHAAIQDRIILSTDNDAATSRLSAVATGYLDDPFAALLHADLRSGTASSTNANTAANPPRRLPLMNRGTYARTVGVDRVVDTFLAQHKGGRCQIVSLGAGSDTRFFRLRRRLHQQQRQRERMLYHEFDLAQNTKSKVARLRRKEFQEAARQECGMDWNPAVSTRNSDNDTADTDDATSLNADEHGYTLSPLDLRSLPPPPPPPSTTHSNTTTTTPPLPITLAQINRTLPTLLISECCLCYLPPSAADVVLSFFSALFVPDVPLAIVIYEPIRPHDAFGRTMVANLAGRGISLPTLERYGELEAQRERLARFGFGGGEGKGAGARAVDLEYVWRAWVAAEEKERVEALEWMDEVEEFVLLGRHYAVAFGWRAYANDGEHGKAEGEGEGDAAWRNLPVPPTKH</sequence>
<feature type="binding site" evidence="10">
    <location>
        <position position="284"/>
    </location>
    <ligand>
        <name>S-adenosyl-L-methionine</name>
        <dbReference type="ChEBI" id="CHEBI:59789"/>
    </ligand>
</feature>
<evidence type="ECO:0000256" key="6">
    <source>
        <dbReference type="ARBA" id="ARBA00022679"/>
    </source>
</evidence>
<dbReference type="OrthoDB" id="203237at2759"/>
<organism evidence="12 13">
    <name type="scientific">Cyphellophora europaea (strain CBS 101466)</name>
    <name type="common">Phialophora europaea</name>
    <dbReference type="NCBI Taxonomy" id="1220924"/>
    <lineage>
        <taxon>Eukaryota</taxon>
        <taxon>Fungi</taxon>
        <taxon>Dikarya</taxon>
        <taxon>Ascomycota</taxon>
        <taxon>Pezizomycotina</taxon>
        <taxon>Eurotiomycetes</taxon>
        <taxon>Chaetothyriomycetidae</taxon>
        <taxon>Chaetothyriales</taxon>
        <taxon>Cyphellophoraceae</taxon>
        <taxon>Cyphellophora</taxon>
    </lineage>
</organism>
<dbReference type="EMBL" id="KB822719">
    <property type="protein sequence ID" value="ETN41035.1"/>
    <property type="molecule type" value="Genomic_DNA"/>
</dbReference>
<feature type="region of interest" description="Disordered" evidence="11">
    <location>
        <begin position="427"/>
        <end position="450"/>
    </location>
</feature>
<dbReference type="PIRSF" id="PIRSF016305">
    <property type="entry name" value="LCM_mtfrase"/>
    <property type="match status" value="1"/>
</dbReference>
<dbReference type="GO" id="GO:0032259">
    <property type="term" value="P:methylation"/>
    <property type="evidence" value="ECO:0007669"/>
    <property type="project" value="UniProtKB-KW"/>
</dbReference>
<feature type="region of interest" description="Disordered" evidence="11">
    <location>
        <begin position="200"/>
        <end position="266"/>
    </location>
</feature>
<dbReference type="AlphaFoldDB" id="W2RXI8"/>
<feature type="binding site" evidence="10">
    <location>
        <position position="147"/>
    </location>
    <ligand>
        <name>S-adenosyl-L-methionine</name>
        <dbReference type="ChEBI" id="CHEBI:59789"/>
    </ligand>
</feature>
<proteinExistence type="inferred from homology"/>
<keyword evidence="6" id="KW-0808">Transferase</keyword>
<evidence type="ECO:0000256" key="7">
    <source>
        <dbReference type="ARBA" id="ARBA00022691"/>
    </source>
</evidence>
<evidence type="ECO:0000313" key="13">
    <source>
        <dbReference type="Proteomes" id="UP000030752"/>
    </source>
</evidence>
<accession>W2RXI8</accession>
<comment type="similarity">
    <text evidence="2">Belongs to the methyltransferase superfamily. LCMT family.</text>
</comment>
<evidence type="ECO:0000256" key="1">
    <source>
        <dbReference type="ARBA" id="ARBA00000724"/>
    </source>
</evidence>
<feature type="binding site" evidence="10">
    <location>
        <position position="121"/>
    </location>
    <ligand>
        <name>S-adenosyl-L-methionine</name>
        <dbReference type="ChEBI" id="CHEBI:59789"/>
    </ligand>
</feature>
<dbReference type="HOGENOM" id="CLU_031312_1_1_1"/>
<evidence type="ECO:0000256" key="5">
    <source>
        <dbReference type="ARBA" id="ARBA00022603"/>
    </source>
</evidence>
<dbReference type="SUPFAM" id="SSF53335">
    <property type="entry name" value="S-adenosyl-L-methionine-dependent methyltransferases"/>
    <property type="match status" value="1"/>
</dbReference>
<evidence type="ECO:0000256" key="11">
    <source>
        <dbReference type="SAM" id="MobiDB-lite"/>
    </source>
</evidence>
<feature type="compositionally biased region" description="Polar residues" evidence="11">
    <location>
        <begin position="1"/>
        <end position="10"/>
    </location>
</feature>
<evidence type="ECO:0000256" key="10">
    <source>
        <dbReference type="PIRSR" id="PIRSR016305-1"/>
    </source>
</evidence>
<keyword evidence="7 10" id="KW-0949">S-adenosyl-L-methionine</keyword>
<name>W2RXI8_CYPE1</name>
<dbReference type="VEuPathDB" id="FungiDB:HMPREF1541_02969"/>
<dbReference type="Pfam" id="PF04072">
    <property type="entry name" value="LCM"/>
    <property type="match status" value="1"/>
</dbReference>
<dbReference type="InterPro" id="IPR007213">
    <property type="entry name" value="Ppm1/Ppm2/Tcmp"/>
</dbReference>
<evidence type="ECO:0000313" key="12">
    <source>
        <dbReference type="EMBL" id="ETN41035.1"/>
    </source>
</evidence>
<feature type="region of interest" description="Disordered" evidence="11">
    <location>
        <begin position="1"/>
        <end position="47"/>
    </location>
</feature>
<dbReference type="FunCoup" id="W2RXI8">
    <property type="interactions" value="548"/>
</dbReference>
<reference evidence="12 13" key="1">
    <citation type="submission" date="2013-03" db="EMBL/GenBank/DDBJ databases">
        <title>The Genome Sequence of Phialophora europaea CBS 101466.</title>
        <authorList>
            <consortium name="The Broad Institute Genomics Platform"/>
            <person name="Cuomo C."/>
            <person name="de Hoog S."/>
            <person name="Gorbushina A."/>
            <person name="Walker B."/>
            <person name="Young S.K."/>
            <person name="Zeng Q."/>
            <person name="Gargeya S."/>
            <person name="Fitzgerald M."/>
            <person name="Haas B."/>
            <person name="Abouelleil A."/>
            <person name="Allen A.W."/>
            <person name="Alvarado L."/>
            <person name="Arachchi H.M."/>
            <person name="Berlin A.M."/>
            <person name="Chapman S.B."/>
            <person name="Gainer-Dewar J."/>
            <person name="Goldberg J."/>
            <person name="Griggs A."/>
            <person name="Gujja S."/>
            <person name="Hansen M."/>
            <person name="Howarth C."/>
            <person name="Imamovic A."/>
            <person name="Ireland A."/>
            <person name="Larimer J."/>
            <person name="McCowan C."/>
            <person name="Murphy C."/>
            <person name="Pearson M."/>
            <person name="Poon T.W."/>
            <person name="Priest M."/>
            <person name="Roberts A."/>
            <person name="Saif S."/>
            <person name="Shea T."/>
            <person name="Sisk P."/>
            <person name="Sykes S."/>
            <person name="Wortman J."/>
            <person name="Nusbaum C."/>
            <person name="Birren B."/>
        </authorList>
    </citation>
    <scope>NUCLEOTIDE SEQUENCE [LARGE SCALE GENOMIC DNA]</scope>
    <source>
        <strain evidence="12 13">CBS 101466</strain>
    </source>
</reference>
<dbReference type="EC" id="2.1.1.233" evidence="3"/>
<dbReference type="InterPro" id="IPR029063">
    <property type="entry name" value="SAM-dependent_MTases_sf"/>
</dbReference>
<evidence type="ECO:0000256" key="3">
    <source>
        <dbReference type="ARBA" id="ARBA00012834"/>
    </source>
</evidence>
<evidence type="ECO:0000256" key="8">
    <source>
        <dbReference type="ARBA" id="ARBA00029681"/>
    </source>
</evidence>